<dbReference type="InterPro" id="IPR002639">
    <property type="entry name" value="UreF"/>
</dbReference>
<evidence type="ECO:0000256" key="1">
    <source>
        <dbReference type="ARBA" id="ARBA00022988"/>
    </source>
</evidence>
<evidence type="ECO:0000313" key="4">
    <source>
        <dbReference type="Proteomes" id="UP001185069"/>
    </source>
</evidence>
<dbReference type="Gene3D" id="1.10.4190.10">
    <property type="entry name" value="Urease accessory protein UreF"/>
    <property type="match status" value="1"/>
</dbReference>
<protein>
    <submittedName>
        <fullName evidence="3">Urease accessory protein</fullName>
    </submittedName>
</protein>
<reference evidence="3 4" key="1">
    <citation type="submission" date="2023-07" db="EMBL/GenBank/DDBJ databases">
        <title>Sequencing the genomes of 1000 actinobacteria strains.</title>
        <authorList>
            <person name="Klenk H.-P."/>
        </authorList>
    </citation>
    <scope>NUCLEOTIDE SEQUENCE [LARGE SCALE GENOMIC DNA]</scope>
    <source>
        <strain evidence="3 4">DSM 14555</strain>
    </source>
</reference>
<dbReference type="EMBL" id="JAVDQF010000001">
    <property type="protein sequence ID" value="MDR6269193.1"/>
    <property type="molecule type" value="Genomic_DNA"/>
</dbReference>
<dbReference type="PIRSF" id="PIRSF009467">
    <property type="entry name" value="Ureas_acces_UreF"/>
    <property type="match status" value="1"/>
</dbReference>
<accession>A0ABU1J9W1</accession>
<dbReference type="PANTHER" id="PTHR33620">
    <property type="entry name" value="UREASE ACCESSORY PROTEIN F"/>
    <property type="match status" value="1"/>
</dbReference>
<dbReference type="Pfam" id="PF01730">
    <property type="entry name" value="UreF"/>
    <property type="match status" value="1"/>
</dbReference>
<keyword evidence="4" id="KW-1185">Reference proteome</keyword>
<dbReference type="Proteomes" id="UP001185069">
    <property type="component" value="Unassembled WGS sequence"/>
</dbReference>
<evidence type="ECO:0000256" key="2">
    <source>
        <dbReference type="ARBA" id="ARBA00023186"/>
    </source>
</evidence>
<keyword evidence="1" id="KW-0996">Nickel insertion</keyword>
<name>A0ABU1J9W1_9MICC</name>
<dbReference type="RefSeq" id="WP_296364362.1">
    <property type="nucleotide sequence ID" value="NZ_BAAAHY010000001.1"/>
</dbReference>
<keyword evidence="2" id="KW-0143">Chaperone</keyword>
<comment type="caution">
    <text evidence="3">The sequence shown here is derived from an EMBL/GenBank/DDBJ whole genome shotgun (WGS) entry which is preliminary data.</text>
</comment>
<dbReference type="PANTHER" id="PTHR33620:SF1">
    <property type="entry name" value="UREASE ACCESSORY PROTEIN F"/>
    <property type="match status" value="1"/>
</dbReference>
<dbReference type="InterPro" id="IPR038277">
    <property type="entry name" value="UreF_sf"/>
</dbReference>
<evidence type="ECO:0000313" key="3">
    <source>
        <dbReference type="EMBL" id="MDR6269193.1"/>
    </source>
</evidence>
<gene>
    <name evidence="3" type="ORF">JOE69_001431</name>
</gene>
<sequence>MKASLAGLLLADARLPTGAHAHSSGLEAALLGGLPAGQVPGYLQSRLRTTAALDASAAVLAHRIANEAAQVDKVSRFVELEAALTARTPAPAMRQASRQLGRGLLRLGRSLYPATEPLGMLATCLPAPSRPIALGVLAAVLGSDASGAALACCYDEAQSVAAAALKLLPMDPAVATKWVLDSAELIDAVVCQALDTDSIRDLPAASAPWMEQWSQDHGTRTRRLFIA</sequence>
<organism evidence="3 4">
    <name type="scientific">Arthrobacter russicus</name>
    <dbReference type="NCBI Taxonomy" id="172040"/>
    <lineage>
        <taxon>Bacteria</taxon>
        <taxon>Bacillati</taxon>
        <taxon>Actinomycetota</taxon>
        <taxon>Actinomycetes</taxon>
        <taxon>Micrococcales</taxon>
        <taxon>Micrococcaceae</taxon>
        <taxon>Arthrobacter</taxon>
    </lineage>
</organism>
<proteinExistence type="predicted"/>